<evidence type="ECO:0000313" key="12">
    <source>
        <dbReference type="Proteomes" id="UP000887565"/>
    </source>
</evidence>
<organism evidence="12 13">
    <name type="scientific">Romanomermis culicivorax</name>
    <name type="common">Nematode worm</name>
    <dbReference type="NCBI Taxonomy" id="13658"/>
    <lineage>
        <taxon>Eukaryota</taxon>
        <taxon>Metazoa</taxon>
        <taxon>Ecdysozoa</taxon>
        <taxon>Nematoda</taxon>
        <taxon>Enoplea</taxon>
        <taxon>Dorylaimia</taxon>
        <taxon>Mermithida</taxon>
        <taxon>Mermithoidea</taxon>
        <taxon>Mermithidae</taxon>
        <taxon>Romanomermis</taxon>
    </lineage>
</organism>
<dbReference type="PANTHER" id="PTHR11705">
    <property type="entry name" value="PROTEASE FAMILY M14 CARBOXYPEPTIDASE A,B"/>
    <property type="match status" value="1"/>
</dbReference>
<dbReference type="GO" id="GO:0004181">
    <property type="term" value="F:metallocarboxypeptidase activity"/>
    <property type="evidence" value="ECO:0007669"/>
    <property type="project" value="InterPro"/>
</dbReference>
<keyword evidence="9" id="KW-0482">Metalloprotease</keyword>
<accession>A0A915KP98</accession>
<evidence type="ECO:0000256" key="3">
    <source>
        <dbReference type="ARBA" id="ARBA00022645"/>
    </source>
</evidence>
<evidence type="ECO:0000256" key="6">
    <source>
        <dbReference type="ARBA" id="ARBA00022729"/>
    </source>
</evidence>
<dbReference type="WBParaSite" id="nRc.2.0.1.t40279-RA">
    <property type="protein sequence ID" value="nRc.2.0.1.t40279-RA"/>
    <property type="gene ID" value="nRc.2.0.1.g40279"/>
</dbReference>
<dbReference type="Proteomes" id="UP000887565">
    <property type="component" value="Unplaced"/>
</dbReference>
<dbReference type="PROSITE" id="PS52035">
    <property type="entry name" value="PEPTIDASE_M14"/>
    <property type="match status" value="1"/>
</dbReference>
<dbReference type="Gene3D" id="3.40.630.10">
    <property type="entry name" value="Zn peptidases"/>
    <property type="match status" value="1"/>
</dbReference>
<feature type="domain" description="Peptidase M14" evidence="11">
    <location>
        <begin position="1"/>
        <end position="98"/>
    </location>
</feature>
<keyword evidence="6" id="KW-0732">Signal</keyword>
<dbReference type="AlphaFoldDB" id="A0A915KP98"/>
<reference evidence="13" key="1">
    <citation type="submission" date="2022-11" db="UniProtKB">
        <authorList>
            <consortium name="WormBaseParasite"/>
        </authorList>
    </citation>
    <scope>IDENTIFICATION</scope>
</reference>
<evidence type="ECO:0000256" key="7">
    <source>
        <dbReference type="ARBA" id="ARBA00022801"/>
    </source>
</evidence>
<evidence type="ECO:0000259" key="11">
    <source>
        <dbReference type="PROSITE" id="PS52035"/>
    </source>
</evidence>
<evidence type="ECO:0000256" key="8">
    <source>
        <dbReference type="ARBA" id="ARBA00022833"/>
    </source>
</evidence>
<dbReference type="GO" id="GO:0008270">
    <property type="term" value="F:zinc ion binding"/>
    <property type="evidence" value="ECO:0007669"/>
    <property type="project" value="InterPro"/>
</dbReference>
<keyword evidence="12" id="KW-1185">Reference proteome</keyword>
<dbReference type="GO" id="GO:0006508">
    <property type="term" value="P:proteolysis"/>
    <property type="evidence" value="ECO:0007669"/>
    <property type="project" value="UniProtKB-KW"/>
</dbReference>
<evidence type="ECO:0000256" key="2">
    <source>
        <dbReference type="ARBA" id="ARBA00005988"/>
    </source>
</evidence>
<comment type="similarity">
    <text evidence="2 10">Belongs to the peptidase M14 family.</text>
</comment>
<keyword evidence="8" id="KW-0862">Zinc</keyword>
<evidence type="ECO:0000256" key="4">
    <source>
        <dbReference type="ARBA" id="ARBA00022670"/>
    </source>
</evidence>
<dbReference type="FunFam" id="3.40.630.10:FF:000084">
    <property type="entry name" value="Carboxypeptidase B2"/>
    <property type="match status" value="1"/>
</dbReference>
<dbReference type="Pfam" id="PF00246">
    <property type="entry name" value="Peptidase_M14"/>
    <property type="match status" value="1"/>
</dbReference>
<dbReference type="SUPFAM" id="SSF53187">
    <property type="entry name" value="Zn-dependent exopeptidases"/>
    <property type="match status" value="1"/>
</dbReference>
<proteinExistence type="inferred from homology"/>
<dbReference type="GO" id="GO:0005615">
    <property type="term" value="C:extracellular space"/>
    <property type="evidence" value="ECO:0007669"/>
    <property type="project" value="TreeGrafter"/>
</dbReference>
<evidence type="ECO:0000256" key="10">
    <source>
        <dbReference type="PROSITE-ProRule" id="PRU01379"/>
    </source>
</evidence>
<dbReference type="OMA" id="NRNWATH"/>
<protein>
    <submittedName>
        <fullName evidence="13">Peptidase M14 carboxypeptidase A domain-containing protein</fullName>
    </submittedName>
</protein>
<dbReference type="PANTHER" id="PTHR11705:SF91">
    <property type="entry name" value="FI01817P-RELATED"/>
    <property type="match status" value="1"/>
</dbReference>
<keyword evidence="5" id="KW-0479">Metal-binding</keyword>
<keyword evidence="7" id="KW-0378">Hydrolase</keyword>
<comment type="caution">
    <text evidence="10">Lacks conserved residue(s) required for the propagation of feature annotation.</text>
</comment>
<keyword evidence="3" id="KW-0121">Carboxypeptidase</keyword>
<evidence type="ECO:0000313" key="13">
    <source>
        <dbReference type="WBParaSite" id="nRc.2.0.1.t40279-RA"/>
    </source>
</evidence>
<dbReference type="InterPro" id="IPR000834">
    <property type="entry name" value="Peptidase_M14"/>
</dbReference>
<evidence type="ECO:0000256" key="1">
    <source>
        <dbReference type="ARBA" id="ARBA00001947"/>
    </source>
</evidence>
<keyword evidence="4" id="KW-0645">Protease</keyword>
<evidence type="ECO:0000256" key="9">
    <source>
        <dbReference type="ARBA" id="ARBA00023049"/>
    </source>
</evidence>
<name>A0A915KP98_ROMCU</name>
<sequence length="98" mass="11344">MIEAGMHAREWATVNVALYVAYELVTNGEMRDLLENLTWYIIPVVNMDGYDYSWRKDRTWRKNTVKCRADSLDCRACAGVDLNRNFDVHWNGKSVAGI</sequence>
<comment type="cofactor">
    <cofactor evidence="1">
        <name>Zn(2+)</name>
        <dbReference type="ChEBI" id="CHEBI:29105"/>
    </cofactor>
</comment>
<evidence type="ECO:0000256" key="5">
    <source>
        <dbReference type="ARBA" id="ARBA00022723"/>
    </source>
</evidence>